<organism evidence="3 4">
    <name type="scientific">Neogobius melanostomus</name>
    <name type="common">round goby</name>
    <dbReference type="NCBI Taxonomy" id="47308"/>
    <lineage>
        <taxon>Eukaryota</taxon>
        <taxon>Metazoa</taxon>
        <taxon>Chordata</taxon>
        <taxon>Craniata</taxon>
        <taxon>Vertebrata</taxon>
        <taxon>Euteleostomi</taxon>
        <taxon>Actinopterygii</taxon>
        <taxon>Neopterygii</taxon>
        <taxon>Teleostei</taxon>
        <taxon>Neoteleostei</taxon>
        <taxon>Acanthomorphata</taxon>
        <taxon>Gobiaria</taxon>
        <taxon>Gobiiformes</taxon>
        <taxon>Gobioidei</taxon>
        <taxon>Gobiidae</taxon>
        <taxon>Benthophilinae</taxon>
        <taxon>Neogobiini</taxon>
        <taxon>Neogobius</taxon>
    </lineage>
</organism>
<evidence type="ECO:0000313" key="3">
    <source>
        <dbReference type="Ensembl" id="ENSNMLP00000016613.1"/>
    </source>
</evidence>
<dbReference type="GO" id="GO:0017075">
    <property type="term" value="F:syntaxin-1 binding"/>
    <property type="evidence" value="ECO:0007669"/>
    <property type="project" value="TreeGrafter"/>
</dbReference>
<dbReference type="SUPFAM" id="SSF49562">
    <property type="entry name" value="C2 domain (Calcium/lipid-binding domain, CaLB)"/>
    <property type="match status" value="1"/>
</dbReference>
<dbReference type="PANTHER" id="PTHR10480:SF12">
    <property type="entry name" value="UNC-13, ISOFORM E"/>
    <property type="match status" value="1"/>
</dbReference>
<dbReference type="GO" id="GO:0019992">
    <property type="term" value="F:diacylglycerol binding"/>
    <property type="evidence" value="ECO:0007669"/>
    <property type="project" value="InterPro"/>
</dbReference>
<dbReference type="GO" id="GO:0098831">
    <property type="term" value="C:presynaptic active zone cytoplasmic component"/>
    <property type="evidence" value="ECO:0007669"/>
    <property type="project" value="TreeGrafter"/>
</dbReference>
<reference evidence="3" key="1">
    <citation type="submission" date="2025-08" db="UniProtKB">
        <authorList>
            <consortium name="Ensembl"/>
        </authorList>
    </citation>
    <scope>IDENTIFICATION</scope>
</reference>
<dbReference type="PANTHER" id="PTHR10480">
    <property type="entry name" value="PROTEIN UNC-13 HOMOLOG"/>
    <property type="match status" value="1"/>
</dbReference>
<dbReference type="GO" id="GO:0099525">
    <property type="term" value="P:presynaptic dense core vesicle exocytosis"/>
    <property type="evidence" value="ECO:0007669"/>
    <property type="project" value="TreeGrafter"/>
</dbReference>
<sequence>MALLCVRVKKARLHGPPDKFNAYVTLKVQNVKSSTVTVRGEQPAWEQDFMFEVGQRDCGLVLELWNKGLIWDTMLGTTFIPLDSIRQSDQEGPGEWRSLDSEILIEEDEVCGTSKPTPHQVLLDVRFELPFDIPDDEAQYWTRKLQRLNTIAAREEFEELRRRRMASVPSQCSCDDQDSAIIDDSDCRSEPGGRPSLTDWSSHYQTQPGPLCHPAHGETTLPRRPQSKEASSMVPVDSGMGVDDWESKYKVPDCDILDDYLDHEQKMWEDEDKNVIYRIIDSPSQSKGSRFYQTVEYDKCVPGDGRVSADIRLVYKEAGSFEDESSPPEIDIIPSVRQQRQQANTETLWYQTRQWAKSGFESTLDSYTAFCEEEAAWGRARIDYSSVGSDGLQYSYGSEEDLDDLTFCQGDASYEYEHYNYPETSLEHYLGRPLSDQSHEETTEPSDPMEELRCLVDSVSEYLIVKEEEINNLDSKPLRRKLPQLPTDTQLADQKGPELKVETKEDTSKEDSGAEQAVSGVKQAMSSLFSSITSSKTGAAVSEASSTATSTQPPAASSGLSKLMSFIPKQTDESALNSPATDPPTSTSPLPESGISKLLSFIPKSGGAAPPVAIVPRPLRSPYQRRSSPCSPSYLSNLLNPVTNL</sequence>
<dbReference type="GO" id="GO:0035249">
    <property type="term" value="P:synaptic transmission, glutamatergic"/>
    <property type="evidence" value="ECO:0007669"/>
    <property type="project" value="TreeGrafter"/>
</dbReference>
<proteinExistence type="predicted"/>
<dbReference type="InterPro" id="IPR035892">
    <property type="entry name" value="C2_domain_sf"/>
</dbReference>
<dbReference type="Gene3D" id="2.60.40.150">
    <property type="entry name" value="C2 domain"/>
    <property type="match status" value="1"/>
</dbReference>
<feature type="compositionally biased region" description="Acidic residues" evidence="1">
    <location>
        <begin position="175"/>
        <end position="184"/>
    </location>
</feature>
<dbReference type="PROSITE" id="PS50004">
    <property type="entry name" value="C2"/>
    <property type="match status" value="1"/>
</dbReference>
<reference evidence="3" key="2">
    <citation type="submission" date="2025-09" db="UniProtKB">
        <authorList>
            <consortium name="Ensembl"/>
        </authorList>
    </citation>
    <scope>IDENTIFICATION</scope>
</reference>
<protein>
    <recommendedName>
        <fullName evidence="2">C2 domain-containing protein</fullName>
    </recommendedName>
</protein>
<dbReference type="InterPro" id="IPR027080">
    <property type="entry name" value="Unc-13"/>
</dbReference>
<dbReference type="CDD" id="cd08394">
    <property type="entry name" value="C2A_Munc13"/>
    <property type="match status" value="1"/>
</dbReference>
<feature type="compositionally biased region" description="Low complexity" evidence="1">
    <location>
        <begin position="578"/>
        <end position="591"/>
    </location>
</feature>
<dbReference type="Pfam" id="PF00168">
    <property type="entry name" value="C2"/>
    <property type="match status" value="1"/>
</dbReference>
<dbReference type="GO" id="GO:0005516">
    <property type="term" value="F:calmodulin binding"/>
    <property type="evidence" value="ECO:0007669"/>
    <property type="project" value="TreeGrafter"/>
</dbReference>
<evidence type="ECO:0000256" key="1">
    <source>
        <dbReference type="SAM" id="MobiDB-lite"/>
    </source>
</evidence>
<dbReference type="GO" id="GO:0031594">
    <property type="term" value="C:neuromuscular junction"/>
    <property type="evidence" value="ECO:0007669"/>
    <property type="project" value="TreeGrafter"/>
</dbReference>
<feature type="region of interest" description="Disordered" evidence="1">
    <location>
        <begin position="477"/>
        <end position="519"/>
    </location>
</feature>
<dbReference type="Ensembl" id="ENSNMLT00000018706.1">
    <property type="protein sequence ID" value="ENSNMLP00000016613.1"/>
    <property type="gene ID" value="ENSNMLG00000010832.1"/>
</dbReference>
<dbReference type="FunFam" id="2.60.40.150:FF:000031">
    <property type="entry name" value="Protein unc-13 homolog B"/>
    <property type="match status" value="1"/>
</dbReference>
<dbReference type="Proteomes" id="UP000694523">
    <property type="component" value="Unplaced"/>
</dbReference>
<dbReference type="AlphaFoldDB" id="A0A8C6T6Q6"/>
<feature type="region of interest" description="Disordered" evidence="1">
    <location>
        <begin position="571"/>
        <end position="594"/>
    </location>
</feature>
<dbReference type="InterPro" id="IPR000008">
    <property type="entry name" value="C2_dom"/>
</dbReference>
<dbReference type="GO" id="GO:0016082">
    <property type="term" value="P:synaptic vesicle priming"/>
    <property type="evidence" value="ECO:0007669"/>
    <property type="project" value="TreeGrafter"/>
</dbReference>
<evidence type="ECO:0000313" key="4">
    <source>
        <dbReference type="Proteomes" id="UP000694523"/>
    </source>
</evidence>
<feature type="compositionally biased region" description="Basic and acidic residues" evidence="1">
    <location>
        <begin position="495"/>
        <end position="512"/>
    </location>
</feature>
<feature type="region of interest" description="Disordered" evidence="1">
    <location>
        <begin position="168"/>
        <end position="239"/>
    </location>
</feature>
<feature type="compositionally biased region" description="Polar residues" evidence="1">
    <location>
        <begin position="198"/>
        <end position="208"/>
    </location>
</feature>
<name>A0A8C6T6Q6_9GOBI</name>
<dbReference type="GO" id="GO:0042734">
    <property type="term" value="C:presynaptic membrane"/>
    <property type="evidence" value="ECO:0007669"/>
    <property type="project" value="TreeGrafter"/>
</dbReference>
<evidence type="ECO:0000259" key="2">
    <source>
        <dbReference type="PROSITE" id="PS50004"/>
    </source>
</evidence>
<feature type="domain" description="C2" evidence="2">
    <location>
        <begin position="1"/>
        <end position="97"/>
    </location>
</feature>
<dbReference type="SMART" id="SM00239">
    <property type="entry name" value="C2"/>
    <property type="match status" value="1"/>
</dbReference>
<keyword evidence="4" id="KW-1185">Reference proteome</keyword>
<dbReference type="GO" id="GO:0061789">
    <property type="term" value="P:dense core granule priming"/>
    <property type="evidence" value="ECO:0007669"/>
    <property type="project" value="TreeGrafter"/>
</dbReference>
<dbReference type="GO" id="GO:0043195">
    <property type="term" value="C:terminal bouton"/>
    <property type="evidence" value="ECO:0007669"/>
    <property type="project" value="TreeGrafter"/>
</dbReference>
<accession>A0A8C6T6Q6</accession>
<dbReference type="GO" id="GO:0016081">
    <property type="term" value="P:synaptic vesicle docking"/>
    <property type="evidence" value="ECO:0007669"/>
    <property type="project" value="TreeGrafter"/>
</dbReference>
<dbReference type="GO" id="GO:0030672">
    <property type="term" value="C:synaptic vesicle membrane"/>
    <property type="evidence" value="ECO:0007669"/>
    <property type="project" value="TreeGrafter"/>
</dbReference>